<name>X1HTZ1_9ZZZZ</name>
<proteinExistence type="predicted"/>
<dbReference type="EMBL" id="BARU01017179">
    <property type="protein sequence ID" value="GAH57299.1"/>
    <property type="molecule type" value="Genomic_DNA"/>
</dbReference>
<accession>X1HTZ1</accession>
<sequence>MFTKEDVEILAYQRYTSGEDYDKSVWYLAELVVKILKNVKNGHDIKPFETDNLVLLLHDNVNGELLDPNEDEIKELSEVIYNEHPEKSKLHFFIAEKQLLLNEIRKVIKEHSKNQ</sequence>
<protein>
    <submittedName>
        <fullName evidence="1">Uncharacterized protein</fullName>
    </submittedName>
</protein>
<evidence type="ECO:0000313" key="1">
    <source>
        <dbReference type="EMBL" id="GAH57299.1"/>
    </source>
</evidence>
<gene>
    <name evidence="1" type="ORF">S03H2_28517</name>
</gene>
<comment type="caution">
    <text evidence="1">The sequence shown here is derived from an EMBL/GenBank/DDBJ whole genome shotgun (WGS) entry which is preliminary data.</text>
</comment>
<organism evidence="1">
    <name type="scientific">marine sediment metagenome</name>
    <dbReference type="NCBI Taxonomy" id="412755"/>
    <lineage>
        <taxon>unclassified sequences</taxon>
        <taxon>metagenomes</taxon>
        <taxon>ecological metagenomes</taxon>
    </lineage>
</organism>
<dbReference type="AlphaFoldDB" id="X1HTZ1"/>
<reference evidence="1" key="1">
    <citation type="journal article" date="2014" name="Front. Microbiol.">
        <title>High frequency of phylogenetically diverse reductive dehalogenase-homologous genes in deep subseafloor sedimentary metagenomes.</title>
        <authorList>
            <person name="Kawai M."/>
            <person name="Futagami T."/>
            <person name="Toyoda A."/>
            <person name="Takaki Y."/>
            <person name="Nishi S."/>
            <person name="Hori S."/>
            <person name="Arai W."/>
            <person name="Tsubouchi T."/>
            <person name="Morono Y."/>
            <person name="Uchiyama I."/>
            <person name="Ito T."/>
            <person name="Fujiyama A."/>
            <person name="Inagaki F."/>
            <person name="Takami H."/>
        </authorList>
    </citation>
    <scope>NUCLEOTIDE SEQUENCE</scope>
    <source>
        <strain evidence="1">Expedition CK06-06</strain>
    </source>
</reference>